<dbReference type="InterPro" id="IPR007055">
    <property type="entry name" value="BON_dom"/>
</dbReference>
<feature type="domain" description="BON" evidence="2">
    <location>
        <begin position="74"/>
        <end position="141"/>
    </location>
</feature>
<evidence type="ECO:0000259" key="2">
    <source>
        <dbReference type="PROSITE" id="PS50914"/>
    </source>
</evidence>
<dbReference type="InterPro" id="IPR014004">
    <property type="entry name" value="Transpt-assoc_nodulatn_dom_bac"/>
</dbReference>
<dbReference type="EMBL" id="WNKT01000053">
    <property type="protein sequence ID" value="MTW22778.1"/>
    <property type="molecule type" value="Genomic_DNA"/>
</dbReference>
<gene>
    <name evidence="3" type="ORF">GJ668_17080</name>
</gene>
<proteinExistence type="predicted"/>
<reference evidence="3 4" key="1">
    <citation type="submission" date="2019-11" db="EMBL/GenBank/DDBJ databases">
        <title>Whole-genome sequence of the anaerobic purple sulfur bacterium Allochromatium palmeri DSM 15591.</title>
        <authorList>
            <person name="Kyndt J.A."/>
            <person name="Meyer T.E."/>
        </authorList>
    </citation>
    <scope>NUCLEOTIDE SEQUENCE [LARGE SCALE GENOMIC DNA]</scope>
    <source>
        <strain evidence="3 4">DSM 15591</strain>
    </source>
</reference>
<keyword evidence="4" id="KW-1185">Reference proteome</keyword>
<dbReference type="Gene3D" id="3.30.1340.30">
    <property type="match status" value="1"/>
</dbReference>
<accession>A0A6N8EIA2</accession>
<evidence type="ECO:0000256" key="1">
    <source>
        <dbReference type="SAM" id="SignalP"/>
    </source>
</evidence>
<feature type="chain" id="PRO_5026745686" evidence="1">
    <location>
        <begin position="30"/>
        <end position="141"/>
    </location>
</feature>
<dbReference type="Pfam" id="PF04972">
    <property type="entry name" value="BON"/>
    <property type="match status" value="1"/>
</dbReference>
<dbReference type="OrthoDB" id="5569442at2"/>
<dbReference type="PANTHER" id="PTHR34606">
    <property type="entry name" value="BON DOMAIN-CONTAINING PROTEIN"/>
    <property type="match status" value="1"/>
</dbReference>
<dbReference type="PANTHER" id="PTHR34606:SF16">
    <property type="entry name" value="BON DOMAIN-CONTAINING PROTEIN"/>
    <property type="match status" value="1"/>
</dbReference>
<feature type="signal peptide" evidence="1">
    <location>
        <begin position="1"/>
        <end position="29"/>
    </location>
</feature>
<dbReference type="PROSITE" id="PS50914">
    <property type="entry name" value="BON"/>
    <property type="match status" value="1"/>
</dbReference>
<dbReference type="Proteomes" id="UP000434044">
    <property type="component" value="Unassembled WGS sequence"/>
</dbReference>
<keyword evidence="1" id="KW-0732">Signal</keyword>
<dbReference type="AlphaFoldDB" id="A0A6N8EIA2"/>
<dbReference type="SMART" id="SM00749">
    <property type="entry name" value="BON"/>
    <property type="match status" value="1"/>
</dbReference>
<organism evidence="3 4">
    <name type="scientific">Allochromatium palmeri</name>
    <dbReference type="NCBI Taxonomy" id="231048"/>
    <lineage>
        <taxon>Bacteria</taxon>
        <taxon>Pseudomonadati</taxon>
        <taxon>Pseudomonadota</taxon>
        <taxon>Gammaproteobacteria</taxon>
        <taxon>Chromatiales</taxon>
        <taxon>Chromatiaceae</taxon>
        <taxon>Allochromatium</taxon>
    </lineage>
</organism>
<sequence length="141" mass="14926">MQEKHANKLMTLSGILVVAACLSASLGLAGCEKEGGAEEVGRKMDQTAERMGTQLEATKASMDEKAERSGNYLEDAAITAKIKAEILGESALKVLQIDVTTIDGVVTLSGTVDSQLSFERATEVARNNQGVKSVENNLVVK</sequence>
<dbReference type="RefSeq" id="WP_155451340.1">
    <property type="nucleotide sequence ID" value="NZ_WNKT01000053.1"/>
</dbReference>
<comment type="caution">
    <text evidence="3">The sequence shown here is derived from an EMBL/GenBank/DDBJ whole genome shotgun (WGS) entry which is preliminary data.</text>
</comment>
<evidence type="ECO:0000313" key="3">
    <source>
        <dbReference type="EMBL" id="MTW22778.1"/>
    </source>
</evidence>
<name>A0A6N8EIA2_9GAMM</name>
<protein>
    <submittedName>
        <fullName evidence="3">BON domain-containing protein</fullName>
    </submittedName>
</protein>
<dbReference type="PROSITE" id="PS51257">
    <property type="entry name" value="PROKAR_LIPOPROTEIN"/>
    <property type="match status" value="1"/>
</dbReference>
<evidence type="ECO:0000313" key="4">
    <source>
        <dbReference type="Proteomes" id="UP000434044"/>
    </source>
</evidence>
<dbReference type="InterPro" id="IPR051686">
    <property type="entry name" value="Lipoprotein_DolP"/>
</dbReference>